<keyword evidence="2" id="KW-0812">Transmembrane</keyword>
<protein>
    <submittedName>
        <fullName evidence="3">Uncharacterized protein</fullName>
    </submittedName>
</protein>
<sequence>MGNFIPGLRRIYPPHEYISAILLVVGLILVILDDAHTSPNFSGKLPGKSSCLVARFLDFDSKVSFNPSRRKNLKELKAEVTKFRANYAELEGIAEQYARLETIVEQMRMSQQGQSKPTNEQHPARSSSPYHEA</sequence>
<dbReference type="Proteomes" id="UP001632038">
    <property type="component" value="Unassembled WGS sequence"/>
</dbReference>
<evidence type="ECO:0000313" key="4">
    <source>
        <dbReference type="Proteomes" id="UP001632038"/>
    </source>
</evidence>
<dbReference type="EMBL" id="JAVIJP010000077">
    <property type="protein sequence ID" value="KAL3618798.1"/>
    <property type="molecule type" value="Genomic_DNA"/>
</dbReference>
<dbReference type="AlphaFoldDB" id="A0ABD3BNL1"/>
<name>A0ABD3BNL1_9LAMI</name>
<keyword evidence="4" id="KW-1185">Reference proteome</keyword>
<reference evidence="4" key="1">
    <citation type="journal article" date="2024" name="IScience">
        <title>Strigolactones Initiate the Formation of Haustorium-like Structures in Castilleja.</title>
        <authorList>
            <person name="Buerger M."/>
            <person name="Peterson D."/>
            <person name="Chory J."/>
        </authorList>
    </citation>
    <scope>NUCLEOTIDE SEQUENCE [LARGE SCALE GENOMIC DNA]</scope>
</reference>
<gene>
    <name evidence="3" type="ORF">CASFOL_037321</name>
</gene>
<proteinExistence type="predicted"/>
<evidence type="ECO:0000256" key="2">
    <source>
        <dbReference type="SAM" id="Phobius"/>
    </source>
</evidence>
<keyword evidence="2" id="KW-1133">Transmembrane helix</keyword>
<comment type="caution">
    <text evidence="3">The sequence shown here is derived from an EMBL/GenBank/DDBJ whole genome shotgun (WGS) entry which is preliminary data.</text>
</comment>
<keyword evidence="2" id="KW-0472">Membrane</keyword>
<evidence type="ECO:0000313" key="3">
    <source>
        <dbReference type="EMBL" id="KAL3618798.1"/>
    </source>
</evidence>
<feature type="transmembrane region" description="Helical" evidence="2">
    <location>
        <begin position="17"/>
        <end position="35"/>
    </location>
</feature>
<feature type="compositionally biased region" description="Polar residues" evidence="1">
    <location>
        <begin position="108"/>
        <end position="133"/>
    </location>
</feature>
<accession>A0ABD3BNL1</accession>
<evidence type="ECO:0000256" key="1">
    <source>
        <dbReference type="SAM" id="MobiDB-lite"/>
    </source>
</evidence>
<organism evidence="3 4">
    <name type="scientific">Castilleja foliolosa</name>
    <dbReference type="NCBI Taxonomy" id="1961234"/>
    <lineage>
        <taxon>Eukaryota</taxon>
        <taxon>Viridiplantae</taxon>
        <taxon>Streptophyta</taxon>
        <taxon>Embryophyta</taxon>
        <taxon>Tracheophyta</taxon>
        <taxon>Spermatophyta</taxon>
        <taxon>Magnoliopsida</taxon>
        <taxon>eudicotyledons</taxon>
        <taxon>Gunneridae</taxon>
        <taxon>Pentapetalae</taxon>
        <taxon>asterids</taxon>
        <taxon>lamiids</taxon>
        <taxon>Lamiales</taxon>
        <taxon>Orobanchaceae</taxon>
        <taxon>Pedicularideae</taxon>
        <taxon>Castillejinae</taxon>
        <taxon>Castilleja</taxon>
    </lineage>
</organism>
<feature type="region of interest" description="Disordered" evidence="1">
    <location>
        <begin position="107"/>
        <end position="133"/>
    </location>
</feature>